<reference evidence="1 2" key="1">
    <citation type="journal article" date="2018" name="Emerg. Microbes Infect.">
        <title>Genomic analysis of oral Campylobacter concisus strains identified a potential bacterial molecular marker associated with active Crohn's disease.</title>
        <authorList>
            <person name="Liu F."/>
            <person name="Ma R."/>
            <person name="Tay C.Y.A."/>
            <person name="Octavia S."/>
            <person name="Lan R."/>
            <person name="Chung H.K.L."/>
            <person name="Riordan S.M."/>
            <person name="Grimm M.C."/>
            <person name="Leong R.W."/>
            <person name="Tanaka M.M."/>
            <person name="Connor S."/>
            <person name="Zhang L."/>
        </authorList>
    </citation>
    <scope>NUCLEOTIDE SEQUENCE [LARGE SCALE GENOMIC DNA]</scope>
    <source>
        <strain evidence="1 2">P2CDO4</strain>
    </source>
</reference>
<proteinExistence type="predicted"/>
<evidence type="ECO:0000313" key="2">
    <source>
        <dbReference type="Proteomes" id="UP000241854"/>
    </source>
</evidence>
<protein>
    <submittedName>
        <fullName evidence="1">Uncharacterized protein</fullName>
    </submittedName>
</protein>
<gene>
    <name evidence="1" type="ORF">CCS77_0853</name>
</gene>
<dbReference type="AlphaFoldDB" id="A0A2R4NZS4"/>
<evidence type="ECO:0000313" key="1">
    <source>
        <dbReference type="EMBL" id="AVX43914.1"/>
    </source>
</evidence>
<accession>A0A2R4NZS4</accession>
<dbReference type="Proteomes" id="UP000241854">
    <property type="component" value="Chromosome"/>
</dbReference>
<organism evidence="1 2">
    <name type="scientific">Campylobacter concisus</name>
    <dbReference type="NCBI Taxonomy" id="199"/>
    <lineage>
        <taxon>Bacteria</taxon>
        <taxon>Pseudomonadati</taxon>
        <taxon>Campylobacterota</taxon>
        <taxon>Epsilonproteobacteria</taxon>
        <taxon>Campylobacterales</taxon>
        <taxon>Campylobacteraceae</taxon>
        <taxon>Campylobacter</taxon>
    </lineage>
</organism>
<name>A0A2R4NZS4_9BACT</name>
<dbReference type="EMBL" id="CP021642">
    <property type="protein sequence ID" value="AVX43914.1"/>
    <property type="molecule type" value="Genomic_DNA"/>
</dbReference>
<sequence length="41" mass="4977">MLCIYNYNFYETGAKIYKKLLFKFGFLSKIYSLAKARILRF</sequence>